<gene>
    <name evidence="6" type="primary">mprF</name>
    <name evidence="7" type="ORF">BK123_05515</name>
</gene>
<feature type="transmembrane region" description="Helical" evidence="6">
    <location>
        <begin position="134"/>
        <end position="157"/>
    </location>
</feature>
<dbReference type="AlphaFoldDB" id="A0A1R1B4U0"/>
<comment type="function">
    <text evidence="6">Catalyzes the transfer of a lysyl group from L-lysyl-tRNA(Lys) to membrane-bound phosphatidylglycerol (PG), which produces lysylphosphatidylglycerol (LPG), a major component of the bacterial membrane with a positive net charge. LPG synthesis contributes to bacterial virulence as it is involved in the resistance mechanism against cationic antimicrobial peptides (CAMP) produces by the host's immune system (defensins, cathelicidins) and by the competing microorganisms.</text>
</comment>
<feature type="transmembrane region" description="Helical" evidence="6">
    <location>
        <begin position="301"/>
        <end position="321"/>
    </location>
</feature>
<feature type="transmembrane region" description="Helical" evidence="6">
    <location>
        <begin position="216"/>
        <end position="240"/>
    </location>
</feature>
<dbReference type="GO" id="GO:0005886">
    <property type="term" value="C:plasma membrane"/>
    <property type="evidence" value="ECO:0007669"/>
    <property type="project" value="UniProtKB-SubCell"/>
</dbReference>
<dbReference type="Proteomes" id="UP000187074">
    <property type="component" value="Unassembled WGS sequence"/>
</dbReference>
<dbReference type="GO" id="GO:0006629">
    <property type="term" value="P:lipid metabolic process"/>
    <property type="evidence" value="ECO:0007669"/>
    <property type="project" value="UniProtKB-KW"/>
</dbReference>
<keyword evidence="3 6" id="KW-0812">Transmembrane</keyword>
<dbReference type="STRING" id="1401.BK123_05515"/>
<sequence>MAKVKKQFARLGKLKLISTLYRMKIVKILIPMIILGMIVWAGKSELGRIDWAATLDILKHLDPTRIFLLLSLSLVAVASVSVYEFLLRHHFKLPLGIWATFRYAWIANTSNNVIGFAGIVGAALRTFLYRGRGVSIPTITACIAFLATITITGVSLLAWGDLTGLFPIDAVIQSHRWTLYAVWAIALYLPGYLLFQRTPFYSKWLNRNLPQMNLSIIVAAVGVSVVEWLLAGVAFWAIAATLLPEFPLRTALGIYTVAVATGLVSMTPGGIGGFDLITLLGLQALGYPPETNAAVLVLFRLMYYLIPWLIGLVMGGIEFALGRYRTQFDV</sequence>
<comment type="caution">
    <text evidence="7">The sequence shown here is derived from an EMBL/GenBank/DDBJ whole genome shotgun (WGS) entry which is preliminary data.</text>
</comment>
<comment type="similarity">
    <text evidence="6">Belongs to the LPG synthase family.</text>
</comment>
<dbReference type="PANTHER" id="PTHR39087">
    <property type="entry name" value="UPF0104 MEMBRANE PROTEIN MJ1595"/>
    <property type="match status" value="1"/>
</dbReference>
<evidence type="ECO:0000256" key="3">
    <source>
        <dbReference type="ARBA" id="ARBA00022692"/>
    </source>
</evidence>
<evidence type="ECO:0000256" key="2">
    <source>
        <dbReference type="ARBA" id="ARBA00022475"/>
    </source>
</evidence>
<reference evidence="7 8" key="1">
    <citation type="submission" date="2016-11" db="EMBL/GenBank/DDBJ databases">
        <title>Paenibacillus species isolates.</title>
        <authorList>
            <person name="Beno S.M."/>
        </authorList>
    </citation>
    <scope>NUCLEOTIDE SEQUENCE [LARGE SCALE GENOMIC DNA]</scope>
    <source>
        <strain evidence="7 8">FSL F4-0100</strain>
    </source>
</reference>
<proteinExistence type="inferred from homology"/>
<evidence type="ECO:0000313" key="8">
    <source>
        <dbReference type="Proteomes" id="UP000187074"/>
    </source>
</evidence>
<organism evidence="7 8">
    <name type="scientific">Paenibacillus lautus</name>
    <name type="common">Bacillus lautus</name>
    <dbReference type="NCBI Taxonomy" id="1401"/>
    <lineage>
        <taxon>Bacteria</taxon>
        <taxon>Bacillati</taxon>
        <taxon>Bacillota</taxon>
        <taxon>Bacilli</taxon>
        <taxon>Bacillales</taxon>
        <taxon>Paenibacillaceae</taxon>
        <taxon>Paenibacillus</taxon>
    </lineage>
</organism>
<dbReference type="EMBL" id="MRTF01000002">
    <property type="protein sequence ID" value="OME94597.1"/>
    <property type="molecule type" value="Genomic_DNA"/>
</dbReference>
<evidence type="ECO:0000256" key="1">
    <source>
        <dbReference type="ARBA" id="ARBA00004651"/>
    </source>
</evidence>
<accession>A0A1R1B4U0</accession>
<keyword evidence="6" id="KW-0046">Antibiotic resistance</keyword>
<evidence type="ECO:0000256" key="5">
    <source>
        <dbReference type="ARBA" id="ARBA00023136"/>
    </source>
</evidence>
<dbReference type="Pfam" id="PF03706">
    <property type="entry name" value="LPG_synthase_TM"/>
    <property type="match status" value="1"/>
</dbReference>
<dbReference type="EC" id="2.3.2.3" evidence="6"/>
<keyword evidence="4 6" id="KW-1133">Transmembrane helix</keyword>
<keyword evidence="5 6" id="KW-0472">Membrane</keyword>
<dbReference type="GO" id="GO:0050071">
    <property type="term" value="F:phosphatidylglycerol lysyltransferase activity"/>
    <property type="evidence" value="ECO:0007669"/>
    <property type="project" value="UniProtKB-EC"/>
</dbReference>
<dbReference type="PANTHER" id="PTHR39087:SF2">
    <property type="entry name" value="UPF0104 MEMBRANE PROTEIN MJ1595"/>
    <property type="match status" value="1"/>
</dbReference>
<protein>
    <recommendedName>
        <fullName evidence="6">Phosphatidylglycerol lysyltransferase</fullName>
        <ecNumber evidence="6">2.3.2.3</ecNumber>
    </recommendedName>
    <alternativeName>
        <fullName evidence="6">Lysylphosphatidylglycerol synthase</fullName>
    </alternativeName>
</protein>
<feature type="transmembrane region" description="Helical" evidence="6">
    <location>
        <begin position="21"/>
        <end position="41"/>
    </location>
</feature>
<feature type="transmembrane region" description="Helical" evidence="6">
    <location>
        <begin position="66"/>
        <end position="86"/>
    </location>
</feature>
<evidence type="ECO:0000256" key="6">
    <source>
        <dbReference type="RuleBase" id="RU363042"/>
    </source>
</evidence>
<comment type="catalytic activity">
    <reaction evidence="6">
        <text>L-lysyl-tRNA(Lys) + a 1,2-diacyl-sn-glycero-3-phospho-(1'-sn-glycerol) = a 1,2-diacyl-sn-glycero-3-phospho-1'-(3'-O-L-lysyl)-sn-glycerol + tRNA(Lys)</text>
        <dbReference type="Rhea" id="RHEA:10668"/>
        <dbReference type="Rhea" id="RHEA-COMP:9696"/>
        <dbReference type="Rhea" id="RHEA-COMP:9697"/>
        <dbReference type="ChEBI" id="CHEBI:64716"/>
        <dbReference type="ChEBI" id="CHEBI:75792"/>
        <dbReference type="ChEBI" id="CHEBI:78442"/>
        <dbReference type="ChEBI" id="CHEBI:78529"/>
        <dbReference type="EC" id="2.3.2.3"/>
    </reaction>
</comment>
<comment type="subcellular location">
    <subcellularLocation>
        <location evidence="1 6">Cell membrane</location>
        <topology evidence="1 6">Multi-pass membrane protein</topology>
    </subcellularLocation>
</comment>
<keyword evidence="2" id="KW-1003">Cell membrane</keyword>
<feature type="transmembrane region" description="Helical" evidence="6">
    <location>
        <begin position="246"/>
        <end position="264"/>
    </location>
</feature>
<evidence type="ECO:0000256" key="4">
    <source>
        <dbReference type="ARBA" id="ARBA00022989"/>
    </source>
</evidence>
<dbReference type="GO" id="GO:0046677">
    <property type="term" value="P:response to antibiotic"/>
    <property type="evidence" value="ECO:0007669"/>
    <property type="project" value="UniProtKB-KW"/>
</dbReference>
<evidence type="ECO:0000313" key="7">
    <source>
        <dbReference type="EMBL" id="OME94597.1"/>
    </source>
</evidence>
<keyword evidence="6" id="KW-0443">Lipid metabolism</keyword>
<feature type="transmembrane region" description="Helical" evidence="6">
    <location>
        <begin position="177"/>
        <end position="195"/>
    </location>
</feature>
<dbReference type="RefSeq" id="WP_076321418.1">
    <property type="nucleotide sequence ID" value="NZ_JBCMXI010000013.1"/>
</dbReference>
<name>A0A1R1B4U0_PAELA</name>
<keyword evidence="6" id="KW-0808">Transferase</keyword>
<dbReference type="InterPro" id="IPR022791">
    <property type="entry name" value="L-PG_synthase/AglD"/>
</dbReference>